<dbReference type="GO" id="GO:0006897">
    <property type="term" value="P:endocytosis"/>
    <property type="evidence" value="ECO:0007669"/>
    <property type="project" value="TreeGrafter"/>
</dbReference>
<dbReference type="PANTHER" id="PTHR24092">
    <property type="entry name" value="PROBABLE PHOSPHOLIPID-TRANSPORTING ATPASE"/>
    <property type="match status" value="1"/>
</dbReference>
<dbReference type="WBParaSite" id="ASIM_0000898001-mRNA-1">
    <property type="protein sequence ID" value="ASIM_0000898001-mRNA-1"/>
    <property type="gene ID" value="ASIM_0000898001"/>
</dbReference>
<protein>
    <submittedName>
        <fullName evidence="1">Cadherin domain-containing protein</fullName>
    </submittedName>
</protein>
<evidence type="ECO:0000313" key="1">
    <source>
        <dbReference type="WBParaSite" id="ASIM_0000898001-mRNA-1"/>
    </source>
</evidence>
<dbReference type="GO" id="GO:0140326">
    <property type="term" value="F:ATPase-coupled intramembrane lipid transporter activity"/>
    <property type="evidence" value="ECO:0007669"/>
    <property type="project" value="TreeGrafter"/>
</dbReference>
<organism evidence="1">
    <name type="scientific">Anisakis simplex</name>
    <name type="common">Herring worm</name>
    <dbReference type="NCBI Taxonomy" id="6269"/>
    <lineage>
        <taxon>Eukaryota</taxon>
        <taxon>Metazoa</taxon>
        <taxon>Ecdysozoa</taxon>
        <taxon>Nematoda</taxon>
        <taxon>Chromadorea</taxon>
        <taxon>Rhabditida</taxon>
        <taxon>Spirurina</taxon>
        <taxon>Ascaridomorpha</taxon>
        <taxon>Ascaridoidea</taxon>
        <taxon>Anisakidae</taxon>
        <taxon>Anisakis</taxon>
        <taxon>Anisakis simplex complex</taxon>
    </lineage>
</organism>
<dbReference type="GO" id="GO:0005886">
    <property type="term" value="C:plasma membrane"/>
    <property type="evidence" value="ECO:0007669"/>
    <property type="project" value="TreeGrafter"/>
</dbReference>
<proteinExistence type="predicted"/>
<dbReference type="GO" id="GO:0045332">
    <property type="term" value="P:phospholipid translocation"/>
    <property type="evidence" value="ECO:0007669"/>
    <property type="project" value="TreeGrafter"/>
</dbReference>
<dbReference type="GO" id="GO:0005802">
    <property type="term" value="C:trans-Golgi network"/>
    <property type="evidence" value="ECO:0007669"/>
    <property type="project" value="TreeGrafter"/>
</dbReference>
<accession>A0A0M3JMU1</accession>
<dbReference type="AlphaFoldDB" id="A0A0M3JMU1"/>
<sequence>LRTTEKSGASFIRTDQLDGETDWKLRIAVPVTQNLPKDEDIFDLNVEVYAEKPQKDIHDFVGTFKVTG</sequence>
<reference evidence="1" key="1">
    <citation type="submission" date="2017-02" db="UniProtKB">
        <authorList>
            <consortium name="WormBaseParasite"/>
        </authorList>
    </citation>
    <scope>IDENTIFICATION</scope>
</reference>
<dbReference type="PANTHER" id="PTHR24092:SF5">
    <property type="entry name" value="PHOSPHOLIPID-TRANSPORTING ATPASE"/>
    <property type="match status" value="1"/>
</dbReference>
<dbReference type="GO" id="GO:0005768">
    <property type="term" value="C:endosome"/>
    <property type="evidence" value="ECO:0007669"/>
    <property type="project" value="TreeGrafter"/>
</dbReference>
<name>A0A0M3JMU1_ANISI</name>
<dbReference type="GO" id="GO:0006890">
    <property type="term" value="P:retrograde vesicle-mediated transport, Golgi to endoplasmic reticulum"/>
    <property type="evidence" value="ECO:0007669"/>
    <property type="project" value="TreeGrafter"/>
</dbReference>